<comment type="function">
    <text evidence="6">Required for endonucleolytic cleavage during polyadenylation-dependent pre-mRNA 3'-end formation.</text>
</comment>
<comment type="caution">
    <text evidence="10">The sequence shown here is derived from an EMBL/GenBank/DDBJ whole genome shotgun (WGS) entry which is preliminary data.</text>
</comment>
<dbReference type="GO" id="GO:0051731">
    <property type="term" value="F:polynucleotide 5'-hydroxyl-kinase activity"/>
    <property type="evidence" value="ECO:0007669"/>
    <property type="project" value="InterPro"/>
</dbReference>
<dbReference type="InterPro" id="IPR038238">
    <property type="entry name" value="Clp1_C_sf"/>
</dbReference>
<dbReference type="Proteomes" id="UP001438707">
    <property type="component" value="Unassembled WGS sequence"/>
</dbReference>
<keyword evidence="5 6" id="KW-0539">Nucleus</keyword>
<dbReference type="InterPro" id="IPR028606">
    <property type="entry name" value="Clp1"/>
</dbReference>
<dbReference type="InterPro" id="IPR038239">
    <property type="entry name" value="Clp1_N_sf"/>
</dbReference>
<comment type="subcellular location">
    <subcellularLocation>
        <location evidence="1 6">Nucleus</location>
    </subcellularLocation>
</comment>
<feature type="binding site" evidence="6">
    <location>
        <position position="17"/>
    </location>
    <ligand>
        <name>ATP</name>
        <dbReference type="ChEBI" id="CHEBI:30616"/>
    </ligand>
</feature>
<evidence type="ECO:0000256" key="1">
    <source>
        <dbReference type="ARBA" id="ARBA00004123"/>
    </source>
</evidence>
<dbReference type="Gene3D" id="3.40.50.300">
    <property type="entry name" value="P-loop containing nucleotide triphosphate hydrolases"/>
    <property type="match status" value="1"/>
</dbReference>
<dbReference type="Pfam" id="PF16573">
    <property type="entry name" value="CLP1_N"/>
    <property type="match status" value="1"/>
</dbReference>
<dbReference type="SUPFAM" id="SSF52540">
    <property type="entry name" value="P-loop containing nucleoside triphosphate hydrolases"/>
    <property type="match status" value="1"/>
</dbReference>
<dbReference type="Pfam" id="PF16575">
    <property type="entry name" value="CLP1_P"/>
    <property type="match status" value="1"/>
</dbReference>
<dbReference type="GO" id="GO:0005524">
    <property type="term" value="F:ATP binding"/>
    <property type="evidence" value="ECO:0007669"/>
    <property type="project" value="UniProtKB-UniRule"/>
</dbReference>
<keyword evidence="4 6" id="KW-0067">ATP-binding</keyword>
<keyword evidence="2 6" id="KW-0507">mRNA processing</keyword>
<dbReference type="GO" id="GO:0006388">
    <property type="term" value="P:tRNA splicing, via endonucleolytic cleavage and ligation"/>
    <property type="evidence" value="ECO:0007669"/>
    <property type="project" value="TreeGrafter"/>
</dbReference>
<evidence type="ECO:0000256" key="5">
    <source>
        <dbReference type="ARBA" id="ARBA00023242"/>
    </source>
</evidence>
<dbReference type="Pfam" id="PF06807">
    <property type="entry name" value="Clp1"/>
    <property type="match status" value="1"/>
</dbReference>
<evidence type="ECO:0000256" key="3">
    <source>
        <dbReference type="ARBA" id="ARBA00022741"/>
    </source>
</evidence>
<feature type="domain" description="Clp1 P-loop" evidence="9">
    <location>
        <begin position="122"/>
        <end position="310"/>
    </location>
</feature>
<gene>
    <name evidence="10" type="ORF">WJX74_006804</name>
</gene>
<dbReference type="InterPro" id="IPR027417">
    <property type="entry name" value="P-loop_NTPase"/>
</dbReference>
<dbReference type="InterPro" id="IPR045116">
    <property type="entry name" value="Clp1/Grc3"/>
</dbReference>
<dbReference type="Gene3D" id="2.60.120.1030">
    <property type="entry name" value="Clp1, DNA binding domain"/>
    <property type="match status" value="1"/>
</dbReference>
<evidence type="ECO:0000313" key="10">
    <source>
        <dbReference type="EMBL" id="KAK9843087.1"/>
    </source>
</evidence>
<comment type="similarity">
    <text evidence="6">Belongs to the Clp1 family. Clp1 subfamily.</text>
</comment>
<keyword evidence="11" id="KW-1185">Reference proteome</keyword>
<dbReference type="AlphaFoldDB" id="A0AAW1SAQ7"/>
<dbReference type="GO" id="GO:0031124">
    <property type="term" value="P:mRNA 3'-end processing"/>
    <property type="evidence" value="ECO:0007669"/>
    <property type="project" value="UniProtKB-UniRule"/>
</dbReference>
<dbReference type="Gene3D" id="2.40.30.330">
    <property type="entry name" value="Pre-mRNA cleavage complex subunit Clp1, C-terminal domain"/>
    <property type="match status" value="1"/>
</dbReference>
<evidence type="ECO:0000256" key="2">
    <source>
        <dbReference type="ARBA" id="ARBA00022664"/>
    </source>
</evidence>
<feature type="domain" description="Clp1 C-terminal" evidence="7">
    <location>
        <begin position="315"/>
        <end position="422"/>
    </location>
</feature>
<name>A0AAW1SAQ7_9CHLO</name>
<accession>A0AAW1SAQ7</accession>
<feature type="binding site" evidence="6">
    <location>
        <position position="56"/>
    </location>
    <ligand>
        <name>ATP</name>
        <dbReference type="ChEBI" id="CHEBI:30616"/>
    </ligand>
</feature>
<dbReference type="FunFam" id="2.40.30.330:FF:000002">
    <property type="entry name" value="Protein CLP1 homolog"/>
    <property type="match status" value="1"/>
</dbReference>
<evidence type="ECO:0000256" key="4">
    <source>
        <dbReference type="ARBA" id="ARBA00022840"/>
    </source>
</evidence>
<dbReference type="InterPro" id="IPR032324">
    <property type="entry name" value="Clp1_N"/>
</dbReference>
<dbReference type="InterPro" id="IPR032319">
    <property type="entry name" value="CLP1_P"/>
</dbReference>
<dbReference type="GO" id="GO:0005849">
    <property type="term" value="C:mRNA cleavage factor complex"/>
    <property type="evidence" value="ECO:0007669"/>
    <property type="project" value="InterPro"/>
</dbReference>
<sequence length="427" mass="46991">MQAQAAPRREVLQKETELRLEVKENHSLTLKLVKGQAEIFGTDLLEQQIYTLRAQKIAVFTWEGCELQLQGIREPVEDAIEVIYESGDTPMREYANVHDLLQKRRAAALTHGSEGPRTMVLGQTDVGKSTLCKILLNYAIRKDCAPTMIDLDPGQGSIAPPACVGATPVEGPIDVEEGLPVEMPLVYFAGNVSPDPNPQLYRHHVECMAALLDKRAQSNLQVRAAGMMINSMGWIDGLGYELILHALNTFRVDFVLVIGQDRLYSQLGSIFRGNQSVSVIKLTRSGGVVNRPRELRKSSRDQRIREYFYGPRNDLQPSLVTVPFANLRVFRVGSGFAAPRSALPIGGQSVSNPLKVTPVTSMNDLMHMLIAVSHAQQPDQLLSANIAGFIWISSVDPVQQVVTYLAPCAGDLPAPFLLAGTVKTFLR</sequence>
<dbReference type="EMBL" id="JALJOS010000002">
    <property type="protein sequence ID" value="KAK9843087.1"/>
    <property type="molecule type" value="Genomic_DNA"/>
</dbReference>
<organism evidence="10 11">
    <name type="scientific">Apatococcus lobatus</name>
    <dbReference type="NCBI Taxonomy" id="904363"/>
    <lineage>
        <taxon>Eukaryota</taxon>
        <taxon>Viridiplantae</taxon>
        <taxon>Chlorophyta</taxon>
        <taxon>core chlorophytes</taxon>
        <taxon>Trebouxiophyceae</taxon>
        <taxon>Chlorellales</taxon>
        <taxon>Chlorellaceae</taxon>
        <taxon>Apatococcus</taxon>
    </lineage>
</organism>
<dbReference type="HAMAP" id="MF_03035">
    <property type="entry name" value="Clp1"/>
    <property type="match status" value="1"/>
</dbReference>
<dbReference type="FunFam" id="2.60.120.1030:FF:000001">
    <property type="entry name" value="Protein CLP1 homolog 5"/>
    <property type="match status" value="1"/>
</dbReference>
<evidence type="ECO:0000259" key="8">
    <source>
        <dbReference type="Pfam" id="PF16573"/>
    </source>
</evidence>
<proteinExistence type="inferred from homology"/>
<dbReference type="PANTHER" id="PTHR12755:SF6">
    <property type="entry name" value="POLYRIBONUCLEOTIDE 5'-HYDROXYL-KINASE CLP1"/>
    <property type="match status" value="1"/>
</dbReference>
<protein>
    <recommendedName>
        <fullName evidence="6">Protein CLP1 homolog</fullName>
    </recommendedName>
</protein>
<keyword evidence="3 6" id="KW-0547">Nucleotide-binding</keyword>
<evidence type="ECO:0000313" key="11">
    <source>
        <dbReference type="Proteomes" id="UP001438707"/>
    </source>
</evidence>
<feature type="domain" description="Clp1 N-terminal" evidence="8">
    <location>
        <begin position="12"/>
        <end position="108"/>
    </location>
</feature>
<reference evidence="10 11" key="1">
    <citation type="journal article" date="2024" name="Nat. Commun.">
        <title>Phylogenomics reveals the evolutionary origins of lichenization in chlorophyte algae.</title>
        <authorList>
            <person name="Puginier C."/>
            <person name="Libourel C."/>
            <person name="Otte J."/>
            <person name="Skaloud P."/>
            <person name="Haon M."/>
            <person name="Grisel S."/>
            <person name="Petersen M."/>
            <person name="Berrin J.G."/>
            <person name="Delaux P.M."/>
            <person name="Dal Grande F."/>
            <person name="Keller J."/>
        </authorList>
    </citation>
    <scope>NUCLEOTIDE SEQUENCE [LARGE SCALE GENOMIC DNA]</scope>
    <source>
        <strain evidence="10 11">SAG 2145</strain>
    </source>
</reference>
<dbReference type="PANTHER" id="PTHR12755">
    <property type="entry name" value="CLEAVAGE/POLYADENYLATION FACTOR IA SUBUNIT CLP1P"/>
    <property type="match status" value="1"/>
</dbReference>
<feature type="binding site" evidence="6">
    <location>
        <begin position="125"/>
        <end position="130"/>
    </location>
    <ligand>
        <name>ATP</name>
        <dbReference type="ChEBI" id="CHEBI:30616"/>
    </ligand>
</feature>
<evidence type="ECO:0000259" key="7">
    <source>
        <dbReference type="Pfam" id="PF06807"/>
    </source>
</evidence>
<dbReference type="InterPro" id="IPR010655">
    <property type="entry name" value="Clp1_C"/>
</dbReference>
<evidence type="ECO:0000256" key="6">
    <source>
        <dbReference type="HAMAP-Rule" id="MF_03035"/>
    </source>
</evidence>
<evidence type="ECO:0000259" key="9">
    <source>
        <dbReference type="Pfam" id="PF16575"/>
    </source>
</evidence>